<feature type="region of interest" description="Disordered" evidence="1">
    <location>
        <begin position="752"/>
        <end position="772"/>
    </location>
</feature>
<gene>
    <name evidence="2" type="ordered locus">Haur_4999</name>
</gene>
<geneLocation type="plasmid" evidence="2 3">
    <name>pHAU01</name>
</geneLocation>
<reference evidence="2 3" key="1">
    <citation type="journal article" date="2011" name="Stand. Genomic Sci.">
        <title>Complete genome sequence of the filamentous gliding predatory bacterium Herpetosiphon aurantiacus type strain (114-95(T)).</title>
        <authorList>
            <person name="Kiss H."/>
            <person name="Nett M."/>
            <person name="Domin N."/>
            <person name="Martin K."/>
            <person name="Maresca J.A."/>
            <person name="Copeland A."/>
            <person name="Lapidus A."/>
            <person name="Lucas S."/>
            <person name="Berry K.W."/>
            <person name="Glavina Del Rio T."/>
            <person name="Dalin E."/>
            <person name="Tice H."/>
            <person name="Pitluck S."/>
            <person name="Richardson P."/>
            <person name="Bruce D."/>
            <person name="Goodwin L."/>
            <person name="Han C."/>
            <person name="Detter J.C."/>
            <person name="Schmutz J."/>
            <person name="Brettin T."/>
            <person name="Land M."/>
            <person name="Hauser L."/>
            <person name="Kyrpides N.C."/>
            <person name="Ivanova N."/>
            <person name="Goker M."/>
            <person name="Woyke T."/>
            <person name="Klenk H.P."/>
            <person name="Bryant D.A."/>
        </authorList>
    </citation>
    <scope>NUCLEOTIDE SEQUENCE [LARGE SCALE GENOMIC DNA]</scope>
    <source>
        <strain evidence="3">ATCC 23779 / DSM 785 / 114-95</strain>
        <plasmid evidence="2">pHAU01</plasmid>
    </source>
</reference>
<evidence type="ECO:0000313" key="3">
    <source>
        <dbReference type="Proteomes" id="UP000000787"/>
    </source>
</evidence>
<evidence type="ECO:0008006" key="4">
    <source>
        <dbReference type="Google" id="ProtNLM"/>
    </source>
</evidence>
<organism evidence="2 3">
    <name type="scientific">Herpetosiphon aurantiacus (strain ATCC 23779 / DSM 785 / 114-95)</name>
    <dbReference type="NCBI Taxonomy" id="316274"/>
    <lineage>
        <taxon>Bacteria</taxon>
        <taxon>Bacillati</taxon>
        <taxon>Chloroflexota</taxon>
        <taxon>Chloroflexia</taxon>
        <taxon>Herpetosiphonales</taxon>
        <taxon>Herpetosiphonaceae</taxon>
        <taxon>Herpetosiphon</taxon>
    </lineage>
</organism>
<keyword evidence="3" id="KW-1185">Reference proteome</keyword>
<name>A9B8G5_HERA2</name>
<evidence type="ECO:0000313" key="2">
    <source>
        <dbReference type="EMBL" id="ABX07629.1"/>
    </source>
</evidence>
<dbReference type="EMBL" id="CP000876">
    <property type="protein sequence ID" value="ABX07629.1"/>
    <property type="molecule type" value="Genomic_DNA"/>
</dbReference>
<proteinExistence type="predicted"/>
<dbReference type="SUPFAM" id="SSF52540">
    <property type="entry name" value="P-loop containing nucleoside triphosphate hydrolases"/>
    <property type="match status" value="1"/>
</dbReference>
<dbReference type="AlphaFoldDB" id="A9B8G5"/>
<protein>
    <recommendedName>
        <fullName evidence="4">Helicase domain protein</fullName>
    </recommendedName>
</protein>
<dbReference type="HOGENOM" id="CLU_350830_0_0_0"/>
<accession>A9B8G5</accession>
<dbReference type="Gene3D" id="3.40.50.300">
    <property type="entry name" value="P-loop containing nucleotide triphosphate hydrolases"/>
    <property type="match status" value="1"/>
</dbReference>
<sequence>MNSPREPHACGHPVGDGRRRAFSLLTGVPAMTTPTTKPAFTTIVAGPIHLVGTSEQVAAYYTHGTGDLPPWWAEWDQLLGDTWAMDILESPSDVSRFMRAAEVHPTLPRVGFISNSKLKLESGYVLGAEDRDYKNTAQRLHRYWQSLPEAMQQRYARFGSPATIAGLLMRREEWVDSRWGSSVHEADTRSALAKQAKATTEGRIAADASAPDRPNQRAIPLMRYGGLACPRCGWLQRKTDGAVLDAKQLKQRGLASVTCPQCHDHLGQQCRERDNVQDRSLPIFQSDDWQTYAVDANGRRAIPWGQRPRSNPRMALASFIQRRYPQRVDLYVHDEIHEAKGARTALGNAFGAMVAASRTTVGMTGTAYGGMASTLYDLLLRLGNTVIRDRWGWNNRSAFVRDVGVVDVMDKEITRAATAGHYDGKTRTSTEVQERAGITADLITIVQNCTYTVLLKDMGFQLPDYREDVVLLKLPMDMQAQYRQIEDEGKAIIGNGGYDALSAYLQATLSWPYQPWRPKTISSQLVNETVRTPELPAERILPHHTWLAQYCAAQIQQGRRVLLFAEHTGNDDIAVDLAEKVTALAHEQHQTTLKVAILRATTVAPGERNAWFTEQVNNGANVVVCNPRLVKTGLNLIAWPSIVVVEPLYSLYDLFQAKRRAFRPTQTMGCEVTFLGYEHTMSHRALGVVGRKAAAATMLSGDDSEGGMLEFDPGMSLLQELAKQLRNANPMDDARALRDQFRSVGQTLKAEAERPSLILPTDPTPPPSDTAAQPIRWDELFTVVDVPTRHTAQVAHQFAMVL</sequence>
<dbReference type="KEGG" id="hau:Haur_4999"/>
<dbReference type="Proteomes" id="UP000000787">
    <property type="component" value="Plasmid pHAU01"/>
</dbReference>
<dbReference type="InterPro" id="IPR027417">
    <property type="entry name" value="P-loop_NTPase"/>
</dbReference>
<dbReference type="BioCyc" id="HAUR316274:GHYA-5062-MONOMER"/>
<keyword evidence="2" id="KW-0614">Plasmid</keyword>
<dbReference type="InParanoid" id="A9B8G5"/>
<evidence type="ECO:0000256" key="1">
    <source>
        <dbReference type="SAM" id="MobiDB-lite"/>
    </source>
</evidence>